<dbReference type="Proteomes" id="UP000054826">
    <property type="component" value="Unassembled WGS sequence"/>
</dbReference>
<evidence type="ECO:0000256" key="1">
    <source>
        <dbReference type="SAM" id="MobiDB-lite"/>
    </source>
</evidence>
<feature type="compositionally biased region" description="Basic and acidic residues" evidence="1">
    <location>
        <begin position="45"/>
        <end position="61"/>
    </location>
</feature>
<name>A0A0V1K4P5_TRIPS</name>
<protein>
    <submittedName>
        <fullName evidence="2">Uncharacterized protein</fullName>
    </submittedName>
</protein>
<dbReference type="EMBL" id="JYDV01000015">
    <property type="protein sequence ID" value="KRZ42209.1"/>
    <property type="molecule type" value="Genomic_DNA"/>
</dbReference>
<gene>
    <name evidence="2" type="ORF">T4C_152</name>
</gene>
<dbReference type="AlphaFoldDB" id="A0A0V1K4P5"/>
<accession>A0A0V1K4P5</accession>
<comment type="caution">
    <text evidence="2">The sequence shown here is derived from an EMBL/GenBank/DDBJ whole genome shotgun (WGS) entry which is preliminary data.</text>
</comment>
<feature type="compositionally biased region" description="Basic residues" evidence="1">
    <location>
        <begin position="17"/>
        <end position="31"/>
    </location>
</feature>
<evidence type="ECO:0000313" key="2">
    <source>
        <dbReference type="EMBL" id="KRZ42209.1"/>
    </source>
</evidence>
<organism evidence="2 3">
    <name type="scientific">Trichinella pseudospiralis</name>
    <name type="common">Parasitic roundworm</name>
    <dbReference type="NCBI Taxonomy" id="6337"/>
    <lineage>
        <taxon>Eukaryota</taxon>
        <taxon>Metazoa</taxon>
        <taxon>Ecdysozoa</taxon>
        <taxon>Nematoda</taxon>
        <taxon>Enoplea</taxon>
        <taxon>Dorylaimia</taxon>
        <taxon>Trichinellida</taxon>
        <taxon>Trichinellidae</taxon>
        <taxon>Trichinella</taxon>
    </lineage>
</organism>
<proteinExistence type="predicted"/>
<feature type="compositionally biased region" description="Low complexity" evidence="1">
    <location>
        <begin position="117"/>
        <end position="126"/>
    </location>
</feature>
<feature type="region of interest" description="Disordered" evidence="1">
    <location>
        <begin position="115"/>
        <end position="137"/>
    </location>
</feature>
<reference evidence="2 3" key="1">
    <citation type="submission" date="2015-01" db="EMBL/GenBank/DDBJ databases">
        <title>Evolution of Trichinella species and genotypes.</title>
        <authorList>
            <person name="Korhonen P.K."/>
            <person name="Edoardo P."/>
            <person name="Giuseppe L.R."/>
            <person name="Gasser R.B."/>
        </authorList>
    </citation>
    <scope>NUCLEOTIDE SEQUENCE [LARGE SCALE GENOMIC DNA]</scope>
    <source>
        <strain evidence="2">ISS176</strain>
    </source>
</reference>
<evidence type="ECO:0000313" key="3">
    <source>
        <dbReference type="Proteomes" id="UP000054826"/>
    </source>
</evidence>
<feature type="region of interest" description="Disordered" evidence="1">
    <location>
        <begin position="11"/>
        <end position="61"/>
    </location>
</feature>
<sequence>MQITISLKEKLMEQKKMKMRMTRNKSRRALRRTRDEKIQKRRGRHEADRGRHEAEQKEDKRYMRFPVGPNSVSLGLGYFKRVKLSHTSHDRLDRIVRWSFAFVGQIMTRWRRHDLPKSSVKSLSSPREGSNALKTGF</sequence>